<accession>A0A804ML44</accession>
<dbReference type="AlphaFoldDB" id="A0A804ML44"/>
<dbReference type="Proteomes" id="UP000007305">
    <property type="component" value="Chromosome 2"/>
</dbReference>
<reference evidence="2" key="3">
    <citation type="submission" date="2021-05" db="UniProtKB">
        <authorList>
            <consortium name="EnsemblPlants"/>
        </authorList>
    </citation>
    <scope>IDENTIFICATION</scope>
    <source>
        <strain evidence="2">cv. B73</strain>
    </source>
</reference>
<dbReference type="EnsemblPlants" id="Zm00001eb094650_T001">
    <property type="protein sequence ID" value="Zm00001eb094650_P001"/>
    <property type="gene ID" value="Zm00001eb094650"/>
</dbReference>
<organism evidence="2 3">
    <name type="scientific">Zea mays</name>
    <name type="common">Maize</name>
    <dbReference type="NCBI Taxonomy" id="4577"/>
    <lineage>
        <taxon>Eukaryota</taxon>
        <taxon>Viridiplantae</taxon>
        <taxon>Streptophyta</taxon>
        <taxon>Embryophyta</taxon>
        <taxon>Tracheophyta</taxon>
        <taxon>Spermatophyta</taxon>
        <taxon>Magnoliopsida</taxon>
        <taxon>Liliopsida</taxon>
        <taxon>Poales</taxon>
        <taxon>Poaceae</taxon>
        <taxon>PACMAD clade</taxon>
        <taxon>Panicoideae</taxon>
        <taxon>Andropogonodae</taxon>
        <taxon>Andropogoneae</taxon>
        <taxon>Tripsacinae</taxon>
        <taxon>Zea</taxon>
    </lineage>
</organism>
<sequence length="111" mass="11767">MNTPGHGAHRTCGGACISSTNSKIFGRQTAAESSPARTSTHGETFRYESVDYGDEPIVPDPATLQRTGAAANTQLPYRHRNSCPGAIPVRLPNPATQGAPWLGPQKQLLQA</sequence>
<reference evidence="3" key="1">
    <citation type="submission" date="2015-12" db="EMBL/GenBank/DDBJ databases">
        <title>Update maize B73 reference genome by single molecule sequencing technologies.</title>
        <authorList>
            <consortium name="Maize Genome Sequencing Project"/>
            <person name="Ware D."/>
        </authorList>
    </citation>
    <scope>NUCLEOTIDE SEQUENCE [LARGE SCALE GENOMIC DNA]</scope>
    <source>
        <strain evidence="3">cv. B73</strain>
    </source>
</reference>
<feature type="region of interest" description="Disordered" evidence="1">
    <location>
        <begin position="91"/>
        <end position="111"/>
    </location>
</feature>
<name>A0A804ML44_MAIZE</name>
<evidence type="ECO:0000256" key="1">
    <source>
        <dbReference type="SAM" id="MobiDB-lite"/>
    </source>
</evidence>
<evidence type="ECO:0000313" key="3">
    <source>
        <dbReference type="Proteomes" id="UP000007305"/>
    </source>
</evidence>
<dbReference type="InParanoid" id="A0A804ML44"/>
<reference evidence="2" key="2">
    <citation type="submission" date="2019-07" db="EMBL/GenBank/DDBJ databases">
        <authorList>
            <person name="Seetharam A."/>
            <person name="Woodhouse M."/>
            <person name="Cannon E."/>
        </authorList>
    </citation>
    <scope>NUCLEOTIDE SEQUENCE [LARGE SCALE GENOMIC DNA]</scope>
    <source>
        <strain evidence="2">cv. B73</strain>
    </source>
</reference>
<dbReference type="Gramene" id="Zm00001eb094650_T001">
    <property type="protein sequence ID" value="Zm00001eb094650_P001"/>
    <property type="gene ID" value="Zm00001eb094650"/>
</dbReference>
<evidence type="ECO:0000313" key="2">
    <source>
        <dbReference type="EnsemblPlants" id="Zm00001eb094650_P001"/>
    </source>
</evidence>
<proteinExistence type="predicted"/>
<keyword evidence="3" id="KW-1185">Reference proteome</keyword>
<protein>
    <submittedName>
        <fullName evidence="2">Uncharacterized protein</fullName>
    </submittedName>
</protein>